<keyword evidence="2" id="KW-1185">Reference proteome</keyword>
<gene>
    <name evidence="1" type="ORF">OCTVUL_1B019501</name>
</gene>
<name>A0AA36ASC5_OCTVU</name>
<evidence type="ECO:0000313" key="1">
    <source>
        <dbReference type="EMBL" id="CAI9720839.1"/>
    </source>
</evidence>
<protein>
    <submittedName>
        <fullName evidence="1">Uncharacterized protein</fullName>
    </submittedName>
</protein>
<proteinExistence type="predicted"/>
<organism evidence="1 2">
    <name type="scientific">Octopus vulgaris</name>
    <name type="common">Common octopus</name>
    <dbReference type="NCBI Taxonomy" id="6645"/>
    <lineage>
        <taxon>Eukaryota</taxon>
        <taxon>Metazoa</taxon>
        <taxon>Spiralia</taxon>
        <taxon>Lophotrochozoa</taxon>
        <taxon>Mollusca</taxon>
        <taxon>Cephalopoda</taxon>
        <taxon>Coleoidea</taxon>
        <taxon>Octopodiformes</taxon>
        <taxon>Octopoda</taxon>
        <taxon>Incirrata</taxon>
        <taxon>Octopodidae</taxon>
        <taxon>Octopus</taxon>
    </lineage>
</organism>
<accession>A0AA36ASC5</accession>
<evidence type="ECO:0000313" key="2">
    <source>
        <dbReference type="Proteomes" id="UP001162480"/>
    </source>
</evidence>
<dbReference type="Proteomes" id="UP001162480">
    <property type="component" value="Chromosome 4"/>
</dbReference>
<dbReference type="AlphaFoldDB" id="A0AA36ASC5"/>
<sequence length="85" mass="9715">MTLSEFDDVIIYTEVIDDGEDAILFIEEGVKILDIIHIRSNLYLPTQTMAALQPSNENGYNKYSFYTAKDSMEKVVPRPLNGRDQ</sequence>
<reference evidence="1" key="1">
    <citation type="submission" date="2023-08" db="EMBL/GenBank/DDBJ databases">
        <authorList>
            <person name="Alioto T."/>
            <person name="Alioto T."/>
            <person name="Gomez Garrido J."/>
        </authorList>
    </citation>
    <scope>NUCLEOTIDE SEQUENCE</scope>
</reference>
<dbReference type="EMBL" id="OX597817">
    <property type="protein sequence ID" value="CAI9720839.1"/>
    <property type="molecule type" value="Genomic_DNA"/>
</dbReference>